<dbReference type="PANTHER" id="PTHR15840:SF10">
    <property type="entry name" value="EKC_KEOPS COMPLEX SUBUNIT TPRKB"/>
    <property type="match status" value="1"/>
</dbReference>
<accession>U4U9L5</accession>
<name>U4U9L5_DENPD</name>
<dbReference type="InterPro" id="IPR013926">
    <property type="entry name" value="CGI121/TPRKB"/>
</dbReference>
<dbReference type="GO" id="GO:0005829">
    <property type="term" value="C:cytosol"/>
    <property type="evidence" value="ECO:0007669"/>
    <property type="project" value="TreeGrafter"/>
</dbReference>
<keyword evidence="3" id="KW-0819">tRNA processing</keyword>
<keyword evidence="4 5" id="KW-0539">Nucleus</keyword>
<organism evidence="6 7">
    <name type="scientific">Dendroctonus ponderosae</name>
    <name type="common">Mountain pine beetle</name>
    <dbReference type="NCBI Taxonomy" id="77166"/>
    <lineage>
        <taxon>Eukaryota</taxon>
        <taxon>Metazoa</taxon>
        <taxon>Ecdysozoa</taxon>
        <taxon>Arthropoda</taxon>
        <taxon>Hexapoda</taxon>
        <taxon>Insecta</taxon>
        <taxon>Pterygota</taxon>
        <taxon>Neoptera</taxon>
        <taxon>Endopterygota</taxon>
        <taxon>Coleoptera</taxon>
        <taxon>Polyphaga</taxon>
        <taxon>Cucujiformia</taxon>
        <taxon>Curculionidae</taxon>
        <taxon>Scolytinae</taxon>
        <taxon>Dendroctonus</taxon>
    </lineage>
</organism>
<comment type="subcellular location">
    <subcellularLocation>
        <location evidence="1">Nucleus</location>
    </subcellularLocation>
</comment>
<dbReference type="PANTHER" id="PTHR15840">
    <property type="entry name" value="CGI-121 FAMILY MEMBER"/>
    <property type="match status" value="1"/>
</dbReference>
<sequence length="228" mass="24801">MLASWSFRMSPKPATERGPHYSNCPVDATAYVAGCTAGVVAVRNQFYQREKMLNQPQAMWFELGLDARPETSLKMQLYENVRNARELRALLMGGQLQCCLIKPQLIVAPLQVAVAANKALSSSRKRTTKGPFTEILFNLSPSTNISQSLVKFGIEDGSDSVLVAALRGPGFEDADEAFARVQGCAVHISQLAGLSDVAAIRKTYKIGDVEHQSVALLDSVVSRIASKE</sequence>
<dbReference type="Gene3D" id="3.30.2380.10">
    <property type="entry name" value="CGI121/TPRKB"/>
    <property type="match status" value="1"/>
</dbReference>
<dbReference type="GO" id="GO:0005634">
    <property type="term" value="C:nucleus"/>
    <property type="evidence" value="ECO:0007669"/>
    <property type="project" value="UniProtKB-SubCell"/>
</dbReference>
<evidence type="ECO:0000256" key="2">
    <source>
        <dbReference type="ARBA" id="ARBA00005546"/>
    </source>
</evidence>
<dbReference type="SUPFAM" id="SSF143870">
    <property type="entry name" value="PF0523-like"/>
    <property type="match status" value="1"/>
</dbReference>
<evidence type="ECO:0000256" key="5">
    <source>
        <dbReference type="RuleBase" id="RU004398"/>
    </source>
</evidence>
<proteinExistence type="inferred from homology"/>
<dbReference type="Pfam" id="PF08617">
    <property type="entry name" value="CGI-121"/>
    <property type="match status" value="1"/>
</dbReference>
<dbReference type="GO" id="GO:0002949">
    <property type="term" value="P:tRNA threonylcarbamoyladenosine modification"/>
    <property type="evidence" value="ECO:0007669"/>
    <property type="project" value="TreeGrafter"/>
</dbReference>
<comment type="similarity">
    <text evidence="2 5">Belongs to the CGI121/TPRKB family.</text>
</comment>
<evidence type="ECO:0000256" key="3">
    <source>
        <dbReference type="ARBA" id="ARBA00022694"/>
    </source>
</evidence>
<dbReference type="STRING" id="77166.U4U9L5"/>
<dbReference type="Proteomes" id="UP000030742">
    <property type="component" value="Unassembled WGS sequence"/>
</dbReference>
<dbReference type="OrthoDB" id="329139at2759"/>
<evidence type="ECO:0000313" key="7">
    <source>
        <dbReference type="Proteomes" id="UP000030742"/>
    </source>
</evidence>
<protein>
    <recommendedName>
        <fullName evidence="8">EKC/KEOPS complex subunit CGI121</fullName>
    </recommendedName>
</protein>
<dbReference type="AlphaFoldDB" id="U4U9L5"/>
<gene>
    <name evidence="6" type="ORF">D910_04032</name>
</gene>
<dbReference type="EMBL" id="KB631843">
    <property type="protein sequence ID" value="ERL86625.1"/>
    <property type="molecule type" value="Genomic_DNA"/>
</dbReference>
<dbReference type="GO" id="GO:0000408">
    <property type="term" value="C:EKC/KEOPS complex"/>
    <property type="evidence" value="ECO:0007669"/>
    <property type="project" value="TreeGrafter"/>
</dbReference>
<dbReference type="InterPro" id="IPR036504">
    <property type="entry name" value="CGI121/TPRKB_sf"/>
</dbReference>
<evidence type="ECO:0000256" key="1">
    <source>
        <dbReference type="ARBA" id="ARBA00004123"/>
    </source>
</evidence>
<evidence type="ECO:0000256" key="4">
    <source>
        <dbReference type="ARBA" id="ARBA00023242"/>
    </source>
</evidence>
<evidence type="ECO:0008006" key="8">
    <source>
        <dbReference type="Google" id="ProtNLM"/>
    </source>
</evidence>
<reference evidence="6 7" key="1">
    <citation type="journal article" date="2013" name="Genome Biol.">
        <title>Draft genome of the mountain pine beetle, Dendroctonus ponderosae Hopkins, a major forest pest.</title>
        <authorList>
            <person name="Keeling C.I."/>
            <person name="Yuen M.M."/>
            <person name="Liao N.Y."/>
            <person name="Docking T.R."/>
            <person name="Chan S.K."/>
            <person name="Taylor G.A."/>
            <person name="Palmquist D.L."/>
            <person name="Jackman S.D."/>
            <person name="Nguyen A."/>
            <person name="Li M."/>
            <person name="Henderson H."/>
            <person name="Janes J.K."/>
            <person name="Zhao Y."/>
            <person name="Pandoh P."/>
            <person name="Moore R."/>
            <person name="Sperling F.A."/>
            <person name="Huber D.P."/>
            <person name="Birol I."/>
            <person name="Jones S.J."/>
            <person name="Bohlmann J."/>
        </authorList>
    </citation>
    <scope>NUCLEOTIDE SEQUENCE</scope>
</reference>
<evidence type="ECO:0000313" key="6">
    <source>
        <dbReference type="EMBL" id="ERL86625.1"/>
    </source>
</evidence>